<dbReference type="InterPro" id="IPR025662">
    <property type="entry name" value="Sigma_54_int_dom_ATP-bd_1"/>
</dbReference>
<accession>A0A2A9PGE3</accession>
<comment type="caution">
    <text evidence="5">The sequence shown here is derived from an EMBL/GenBank/DDBJ whole genome shotgun (WGS) entry which is preliminary data.</text>
</comment>
<dbReference type="GO" id="GO:0016301">
    <property type="term" value="F:kinase activity"/>
    <property type="evidence" value="ECO:0007669"/>
    <property type="project" value="InterPro"/>
</dbReference>
<dbReference type="OrthoDB" id="2881954at2759"/>
<name>A0A2A9PGE3_OPHUN</name>
<dbReference type="Gene3D" id="3.40.50.300">
    <property type="entry name" value="P-loop containing nucleotide triphosphate hydrolases"/>
    <property type="match status" value="1"/>
</dbReference>
<evidence type="ECO:0000256" key="2">
    <source>
        <dbReference type="ARBA" id="ARBA00022840"/>
    </source>
</evidence>
<dbReference type="Proteomes" id="UP000037136">
    <property type="component" value="Unassembled WGS sequence"/>
</dbReference>
<evidence type="ECO:0000259" key="4">
    <source>
        <dbReference type="Pfam" id="PF06414"/>
    </source>
</evidence>
<evidence type="ECO:0000256" key="1">
    <source>
        <dbReference type="ARBA" id="ARBA00022741"/>
    </source>
</evidence>
<keyword evidence="1" id="KW-0547">Nucleotide-binding</keyword>
<dbReference type="GO" id="GO:0005524">
    <property type="term" value="F:ATP binding"/>
    <property type="evidence" value="ECO:0007669"/>
    <property type="project" value="UniProtKB-KW"/>
</dbReference>
<feature type="domain" description="Zeta toxin" evidence="4">
    <location>
        <begin position="41"/>
        <end position="227"/>
    </location>
</feature>
<reference evidence="5 6" key="2">
    <citation type="journal article" date="2017" name="Sci. Rep.">
        <title>Ant-infecting Ophiocordyceps genomes reveal a high diversity of potential behavioral manipulation genes and a possible major role for enterotoxins.</title>
        <authorList>
            <person name="de Bekker C."/>
            <person name="Ohm R.A."/>
            <person name="Evans H.C."/>
            <person name="Brachmann A."/>
            <person name="Hughes D.P."/>
        </authorList>
    </citation>
    <scope>NUCLEOTIDE SEQUENCE [LARGE SCALE GENOMIC DNA]</scope>
    <source>
        <strain evidence="5 6">SC16a</strain>
    </source>
</reference>
<reference evidence="5 6" key="1">
    <citation type="journal article" date="2015" name="BMC Genomics">
        <title>Gene expression during zombie ant biting behavior reflects the complexity underlying fungal parasitic behavioral manipulation.</title>
        <authorList>
            <person name="de Bekker C."/>
            <person name="Ohm R.A."/>
            <person name="Loreto R.G."/>
            <person name="Sebastian A."/>
            <person name="Albert I."/>
            <person name="Merrow M."/>
            <person name="Brachmann A."/>
            <person name="Hughes D.P."/>
        </authorList>
    </citation>
    <scope>NUCLEOTIDE SEQUENCE [LARGE SCALE GENOMIC DNA]</scope>
    <source>
        <strain evidence="5 6">SC16a</strain>
    </source>
</reference>
<gene>
    <name evidence="5" type="ORF">XA68_10770</name>
</gene>
<proteinExistence type="predicted"/>
<protein>
    <recommendedName>
        <fullName evidence="4">Zeta toxin domain-containing protein</fullName>
    </recommendedName>
</protein>
<dbReference type="InterPro" id="IPR027417">
    <property type="entry name" value="P-loop_NTPase"/>
</dbReference>
<evidence type="ECO:0000313" key="6">
    <source>
        <dbReference type="Proteomes" id="UP000037136"/>
    </source>
</evidence>
<organism evidence="5 6">
    <name type="scientific">Ophiocordyceps unilateralis</name>
    <name type="common">Zombie-ant fungus</name>
    <name type="synonym">Torrubia unilateralis</name>
    <dbReference type="NCBI Taxonomy" id="268505"/>
    <lineage>
        <taxon>Eukaryota</taxon>
        <taxon>Fungi</taxon>
        <taxon>Dikarya</taxon>
        <taxon>Ascomycota</taxon>
        <taxon>Pezizomycotina</taxon>
        <taxon>Sordariomycetes</taxon>
        <taxon>Hypocreomycetidae</taxon>
        <taxon>Hypocreales</taxon>
        <taxon>Ophiocordycipitaceae</taxon>
        <taxon>Ophiocordyceps</taxon>
    </lineage>
</organism>
<evidence type="ECO:0000313" key="5">
    <source>
        <dbReference type="EMBL" id="PFH60565.1"/>
    </source>
</evidence>
<dbReference type="InterPro" id="IPR010488">
    <property type="entry name" value="Zeta_toxin_domain"/>
</dbReference>
<keyword evidence="6" id="KW-1185">Reference proteome</keyword>
<dbReference type="Pfam" id="PF06414">
    <property type="entry name" value="Zeta_toxin"/>
    <property type="match status" value="1"/>
</dbReference>
<sequence>MASPPTSDTASNYRLSDEQSQQILTTRIIPAELPPRRRPVSDPQSLLLVGQTGSGKSRLSSQLLSALARQGGDRDGVAHLVADTFKTYHPAYAHVASSSSSRWASVVTGPDARRWLLMAAEEVVRRRAHVLVESACRHAVDFVQLVTLFREARYRLVVLVMAVPEGLSRLGIAVRFFVPAPERSLLEARLTPAAVHDESYRGLIEAAAFLDENPAVTDRLLVVRRGGLVVPCPSEGALVTALRTERERPLTEEESSRATDDLERLAGFDGAKDLLHDIRTLLRPLMGQGTDRSQFSELMPLEIAVAGEERGGYNVLQLGGA</sequence>
<dbReference type="EMBL" id="LAZP02000121">
    <property type="protein sequence ID" value="PFH60565.1"/>
    <property type="molecule type" value="Genomic_DNA"/>
</dbReference>
<dbReference type="AlphaFoldDB" id="A0A2A9PGE3"/>
<keyword evidence="2" id="KW-0067">ATP-binding</keyword>
<dbReference type="SUPFAM" id="SSF52540">
    <property type="entry name" value="P-loop containing nucleoside triphosphate hydrolases"/>
    <property type="match status" value="1"/>
</dbReference>
<evidence type="ECO:0000256" key="3">
    <source>
        <dbReference type="SAM" id="MobiDB-lite"/>
    </source>
</evidence>
<feature type="region of interest" description="Disordered" evidence="3">
    <location>
        <begin position="32"/>
        <end position="53"/>
    </location>
</feature>
<dbReference type="PROSITE" id="PS00675">
    <property type="entry name" value="SIGMA54_INTERACT_1"/>
    <property type="match status" value="1"/>
</dbReference>